<proteinExistence type="predicted"/>
<gene>
    <name evidence="2" type="ORF">GAP55_13895</name>
</gene>
<organism evidence="2 3">
    <name type="scientific">Bacteroides uniformis</name>
    <dbReference type="NCBI Taxonomy" id="820"/>
    <lineage>
        <taxon>Bacteria</taxon>
        <taxon>Pseudomonadati</taxon>
        <taxon>Bacteroidota</taxon>
        <taxon>Bacteroidia</taxon>
        <taxon>Bacteroidales</taxon>
        <taxon>Bacteroidaceae</taxon>
        <taxon>Bacteroides</taxon>
    </lineage>
</organism>
<dbReference type="EMBL" id="WCTR01000009">
    <property type="protein sequence ID" value="KAB4211612.1"/>
    <property type="molecule type" value="Genomic_DNA"/>
</dbReference>
<dbReference type="AlphaFoldDB" id="A0A7J5HJW7"/>
<evidence type="ECO:0000313" key="3">
    <source>
        <dbReference type="Proteomes" id="UP000466952"/>
    </source>
</evidence>
<dbReference type="Pfam" id="PF03050">
    <property type="entry name" value="DDE_Tnp_IS66"/>
    <property type="match status" value="1"/>
</dbReference>
<reference evidence="2 3" key="1">
    <citation type="journal article" date="2019" name="Nat. Med.">
        <title>A library of human gut bacterial isolates paired with longitudinal multiomics data enables mechanistic microbiome research.</title>
        <authorList>
            <person name="Poyet M."/>
            <person name="Groussin M."/>
            <person name="Gibbons S.M."/>
            <person name="Avila-Pacheco J."/>
            <person name="Jiang X."/>
            <person name="Kearney S.M."/>
            <person name="Perrotta A.R."/>
            <person name="Berdy B."/>
            <person name="Zhao S."/>
            <person name="Lieberman T.D."/>
            <person name="Swanson P.K."/>
            <person name="Smith M."/>
            <person name="Roesemann S."/>
            <person name="Alexander J.E."/>
            <person name="Rich S.A."/>
            <person name="Livny J."/>
            <person name="Vlamakis H."/>
            <person name="Clish C."/>
            <person name="Bullock K."/>
            <person name="Deik A."/>
            <person name="Scott J."/>
            <person name="Pierce K.A."/>
            <person name="Xavier R.J."/>
            <person name="Alm E.J."/>
        </authorList>
    </citation>
    <scope>NUCLEOTIDE SEQUENCE [LARGE SCALE GENOMIC DNA]</scope>
    <source>
        <strain evidence="2 3">BIOML-A11</strain>
    </source>
</reference>
<dbReference type="RefSeq" id="WP_080597350.1">
    <property type="nucleotide sequence ID" value="NZ_BQNL01000001.1"/>
</dbReference>
<dbReference type="InterPro" id="IPR052344">
    <property type="entry name" value="Transposase-related"/>
</dbReference>
<dbReference type="PANTHER" id="PTHR33678">
    <property type="entry name" value="BLL1576 PROTEIN"/>
    <property type="match status" value="1"/>
</dbReference>
<feature type="domain" description="Transposase IS66 central" evidence="1">
    <location>
        <begin position="3"/>
        <end position="97"/>
    </location>
</feature>
<protein>
    <submittedName>
        <fullName evidence="2">Transposase</fullName>
    </submittedName>
</protein>
<dbReference type="InterPro" id="IPR004291">
    <property type="entry name" value="Transposase_IS66_central"/>
</dbReference>
<evidence type="ECO:0000259" key="1">
    <source>
        <dbReference type="Pfam" id="PF03050"/>
    </source>
</evidence>
<dbReference type="Proteomes" id="UP000466952">
    <property type="component" value="Unassembled WGS sequence"/>
</dbReference>
<dbReference type="PANTHER" id="PTHR33678:SF1">
    <property type="entry name" value="BLL1576 PROTEIN"/>
    <property type="match status" value="1"/>
</dbReference>
<evidence type="ECO:0000313" key="2">
    <source>
        <dbReference type="EMBL" id="KAB4211612.1"/>
    </source>
</evidence>
<comment type="caution">
    <text evidence="2">The sequence shown here is derived from an EMBL/GenBank/DDBJ whole genome shotgun (WGS) entry which is preliminary data.</text>
</comment>
<name>A0A7J5HJW7_BACUN</name>
<accession>A0A7J5HJW7</accession>
<sequence length="97" mass="11434">MFCDGTTELVRIKNKETGKMEYKKQYIWGSKNPALKVAYYLYDRGSRSMAVAENHFKDFFGNITTDGYNVYKLFDRHRKGVTRYGCMAHVRRKFVDA</sequence>